<protein>
    <recommendedName>
        <fullName evidence="1">HTH cro/C1-type domain-containing protein</fullName>
    </recommendedName>
</protein>
<dbReference type="GO" id="GO:0003677">
    <property type="term" value="F:DNA binding"/>
    <property type="evidence" value="ECO:0007669"/>
    <property type="project" value="InterPro"/>
</dbReference>
<organism evidence="2 3">
    <name type="scientific">Butyricicoccus pullicaecorum 1.2</name>
    <dbReference type="NCBI Taxonomy" id="1203606"/>
    <lineage>
        <taxon>Bacteria</taxon>
        <taxon>Bacillati</taxon>
        <taxon>Bacillota</taxon>
        <taxon>Clostridia</taxon>
        <taxon>Eubacteriales</taxon>
        <taxon>Butyricicoccaceae</taxon>
        <taxon>Butyricicoccus</taxon>
    </lineage>
</organism>
<evidence type="ECO:0000313" key="2">
    <source>
        <dbReference type="EMBL" id="EOQ38556.1"/>
    </source>
</evidence>
<dbReference type="InterPro" id="IPR010982">
    <property type="entry name" value="Lambda_DNA-bd_dom_sf"/>
</dbReference>
<evidence type="ECO:0000313" key="3">
    <source>
        <dbReference type="Proteomes" id="UP000013981"/>
    </source>
</evidence>
<gene>
    <name evidence="2" type="ORF">HMPREF1526_01594</name>
</gene>
<dbReference type="InterPro" id="IPR001387">
    <property type="entry name" value="Cro/C1-type_HTH"/>
</dbReference>
<evidence type="ECO:0000259" key="1">
    <source>
        <dbReference type="Pfam" id="PF13443"/>
    </source>
</evidence>
<dbReference type="AlphaFoldDB" id="R8W203"/>
<dbReference type="RefSeq" id="WP_016147755.1">
    <property type="nucleotide sequence ID" value="NZ_KB976103.1"/>
</dbReference>
<dbReference type="Proteomes" id="UP000013981">
    <property type="component" value="Unassembled WGS sequence"/>
</dbReference>
<comment type="caution">
    <text evidence="2">The sequence shown here is derived from an EMBL/GenBank/DDBJ whole genome shotgun (WGS) entry which is preliminary data.</text>
</comment>
<dbReference type="Pfam" id="PF13443">
    <property type="entry name" value="HTH_26"/>
    <property type="match status" value="1"/>
</dbReference>
<sequence>MISWQPFWNLMKERGISTYNLEYEYMLNPAEISRLKHNHNFTMSTLDRYCGLFHCEVKELIVYVPD</sequence>
<dbReference type="SUPFAM" id="SSF47413">
    <property type="entry name" value="lambda repressor-like DNA-binding domains"/>
    <property type="match status" value="1"/>
</dbReference>
<feature type="domain" description="HTH cro/C1-type" evidence="1">
    <location>
        <begin position="8"/>
        <end position="66"/>
    </location>
</feature>
<reference evidence="2 3" key="1">
    <citation type="submission" date="2013-01" db="EMBL/GenBank/DDBJ databases">
        <title>The Genome Sequence of Butyricicoccus pullicaecorum 1.2.</title>
        <authorList>
            <consortium name="The Broad Institute Genome Sequencing Platform"/>
            <person name="Earl A."/>
            <person name="Ward D."/>
            <person name="Feldgarden M."/>
            <person name="Gevers D."/>
            <person name="Van Immerseel F."/>
            <person name="Eeckhaut V."/>
            <person name="Walker B."/>
            <person name="Young S.K."/>
            <person name="Zeng Q."/>
            <person name="Gargeya S."/>
            <person name="Fitzgerald M."/>
            <person name="Haas B."/>
            <person name="Abouelleil A."/>
            <person name="Alvarado L."/>
            <person name="Arachchi H.M."/>
            <person name="Berlin A.M."/>
            <person name="Chapman S.B."/>
            <person name="Dewar J."/>
            <person name="Goldberg J."/>
            <person name="Griggs A."/>
            <person name="Gujja S."/>
            <person name="Hansen M."/>
            <person name="Howarth C."/>
            <person name="Imamovic A."/>
            <person name="Larimer J."/>
            <person name="McCowan C."/>
            <person name="Murphy C."/>
            <person name="Neiman D."/>
            <person name="Pearson M."/>
            <person name="Priest M."/>
            <person name="Roberts A."/>
            <person name="Saif S."/>
            <person name="Shea T."/>
            <person name="Sisk P."/>
            <person name="Sykes S."/>
            <person name="Wortman J."/>
            <person name="Nusbaum C."/>
            <person name="Birren B."/>
        </authorList>
    </citation>
    <scope>NUCLEOTIDE SEQUENCE [LARGE SCALE GENOMIC DNA]</scope>
    <source>
        <strain evidence="2 3">1.2</strain>
    </source>
</reference>
<name>R8W203_9FIRM</name>
<proteinExistence type="predicted"/>
<dbReference type="eggNOG" id="ENOG5033DAF">
    <property type="taxonomic scope" value="Bacteria"/>
</dbReference>
<dbReference type="HOGENOM" id="CLU_066192_31_1_9"/>
<dbReference type="PATRIC" id="fig|1203606.4.peg.1559"/>
<dbReference type="EMBL" id="AQOB01000004">
    <property type="protein sequence ID" value="EOQ38556.1"/>
    <property type="molecule type" value="Genomic_DNA"/>
</dbReference>
<accession>R8W203</accession>
<keyword evidence="3" id="KW-1185">Reference proteome</keyword>
<dbReference type="OrthoDB" id="9807880at2"/>